<evidence type="ECO:0000256" key="5">
    <source>
        <dbReference type="ARBA" id="ARBA00022519"/>
    </source>
</evidence>
<evidence type="ECO:0000256" key="1">
    <source>
        <dbReference type="ARBA" id="ARBA00004429"/>
    </source>
</evidence>
<organism evidence="11 12">
    <name type="scientific">Stenotrophomonas geniculata N1</name>
    <dbReference type="NCBI Taxonomy" id="1167641"/>
    <lineage>
        <taxon>Bacteria</taxon>
        <taxon>Pseudomonadati</taxon>
        <taxon>Pseudomonadota</taxon>
        <taxon>Gammaproteobacteria</taxon>
        <taxon>Lysobacterales</taxon>
        <taxon>Lysobacteraceae</taxon>
        <taxon>Stenotrophomonas</taxon>
    </lineage>
</organism>
<evidence type="ECO:0000256" key="3">
    <source>
        <dbReference type="ARBA" id="ARBA00021114"/>
    </source>
</evidence>
<dbReference type="AlphaFoldDB" id="A0A0L8ACI9"/>
<proteinExistence type="inferred from homology"/>
<evidence type="ECO:0000256" key="8">
    <source>
        <dbReference type="ARBA" id="ARBA00023136"/>
    </source>
</evidence>
<feature type="transmembrane region" description="Helical" evidence="10">
    <location>
        <begin position="62"/>
        <end position="81"/>
    </location>
</feature>
<evidence type="ECO:0000256" key="9">
    <source>
        <dbReference type="RuleBase" id="RU003942"/>
    </source>
</evidence>
<dbReference type="PANTHER" id="PTHR30561">
    <property type="entry name" value="SMR FAMILY PROTON-DEPENDENT DRUG EFFLUX TRANSPORTER SUGE"/>
    <property type="match status" value="1"/>
</dbReference>
<reference evidence="11 12" key="1">
    <citation type="journal article" date="2012" name="J. Bacteriol.">
        <title>Genome sequence of a novel nicotine-degrading strain, Pseudomonas geniculata N1.</title>
        <authorList>
            <person name="Tang H."/>
            <person name="Yu H."/>
            <person name="Tai C."/>
            <person name="Huang K."/>
            <person name="Liu Y."/>
            <person name="Wang L."/>
            <person name="Yao Y."/>
            <person name="Wu G."/>
            <person name="Xu P."/>
        </authorList>
    </citation>
    <scope>NUCLEOTIDE SEQUENCE [LARGE SCALE GENOMIC DNA]</scope>
    <source>
        <strain evidence="11 12">N1</strain>
    </source>
</reference>
<comment type="subcellular location">
    <subcellularLocation>
        <location evidence="1">Cell inner membrane</location>
        <topology evidence="1">Multi-pass membrane protein</topology>
    </subcellularLocation>
    <subcellularLocation>
        <location evidence="9">Cell membrane</location>
        <topology evidence="9">Multi-pass membrane protein</topology>
    </subcellularLocation>
</comment>
<keyword evidence="5" id="KW-0997">Cell inner membrane</keyword>
<dbReference type="GO" id="GO:0015199">
    <property type="term" value="F:amino-acid betaine transmembrane transporter activity"/>
    <property type="evidence" value="ECO:0007669"/>
    <property type="project" value="TreeGrafter"/>
</dbReference>
<evidence type="ECO:0000256" key="4">
    <source>
        <dbReference type="ARBA" id="ARBA00022475"/>
    </source>
</evidence>
<keyword evidence="7 10" id="KW-1133">Transmembrane helix</keyword>
<dbReference type="InterPro" id="IPR045324">
    <property type="entry name" value="Small_multidrug_res"/>
</dbReference>
<sequence>MNTLALFFVICSALIDVAANMMVAKSEGFRRWRWGVGAVVMVWIAFALLGQAVRYMDLATAYAMWGAIGVIGTATCGRLLFGNRLRPLGWIGIALVTVAVLLLSTAK</sequence>
<dbReference type="SUPFAM" id="SSF103481">
    <property type="entry name" value="Multidrug resistance efflux transporter EmrE"/>
    <property type="match status" value="1"/>
</dbReference>
<dbReference type="OrthoDB" id="9808638at2"/>
<evidence type="ECO:0000256" key="2">
    <source>
        <dbReference type="ARBA" id="ARBA00011359"/>
    </source>
</evidence>
<dbReference type="InterPro" id="IPR000390">
    <property type="entry name" value="Small_drug/metabolite_transptr"/>
</dbReference>
<dbReference type="EMBL" id="AJLO02000015">
    <property type="protein sequence ID" value="KOE99961.1"/>
    <property type="molecule type" value="Genomic_DNA"/>
</dbReference>
<dbReference type="PANTHER" id="PTHR30561:SF6">
    <property type="entry name" value="SPERMIDINE EXPORT PROTEIN MDTI"/>
    <property type="match status" value="1"/>
</dbReference>
<evidence type="ECO:0000256" key="10">
    <source>
        <dbReference type="SAM" id="Phobius"/>
    </source>
</evidence>
<dbReference type="GO" id="GO:0015297">
    <property type="term" value="F:antiporter activity"/>
    <property type="evidence" value="ECO:0007669"/>
    <property type="project" value="TreeGrafter"/>
</dbReference>
<dbReference type="GO" id="GO:0031460">
    <property type="term" value="P:glycine betaine transport"/>
    <property type="evidence" value="ECO:0007669"/>
    <property type="project" value="TreeGrafter"/>
</dbReference>
<evidence type="ECO:0000313" key="11">
    <source>
        <dbReference type="EMBL" id="KOE99961.1"/>
    </source>
</evidence>
<dbReference type="Proteomes" id="UP000036890">
    <property type="component" value="Unassembled WGS sequence"/>
</dbReference>
<name>A0A0L8ACI9_9GAMM</name>
<keyword evidence="6 9" id="KW-0812">Transmembrane</keyword>
<comment type="similarity">
    <text evidence="9">Belongs to the drug/metabolite transporter (DMT) superfamily. Small multidrug resistance (SMR) (TC 2.A.7.1) family.</text>
</comment>
<comment type="subunit">
    <text evidence="2">Forms a complex with MdtJ.</text>
</comment>
<dbReference type="Pfam" id="PF00893">
    <property type="entry name" value="Multi_Drug_Res"/>
    <property type="match status" value="1"/>
</dbReference>
<accession>A0A0L8ACI9</accession>
<evidence type="ECO:0000256" key="6">
    <source>
        <dbReference type="ARBA" id="ARBA00022692"/>
    </source>
</evidence>
<comment type="caution">
    <text evidence="11">The sequence shown here is derived from an EMBL/GenBank/DDBJ whole genome shotgun (WGS) entry which is preliminary data.</text>
</comment>
<keyword evidence="4" id="KW-1003">Cell membrane</keyword>
<dbReference type="GO" id="GO:1903711">
    <property type="term" value="P:spermidine transmembrane transport"/>
    <property type="evidence" value="ECO:0007669"/>
    <property type="project" value="TreeGrafter"/>
</dbReference>
<dbReference type="InterPro" id="IPR037185">
    <property type="entry name" value="EmrE-like"/>
</dbReference>
<evidence type="ECO:0000256" key="7">
    <source>
        <dbReference type="ARBA" id="ARBA00022989"/>
    </source>
</evidence>
<dbReference type="Gene3D" id="1.10.3730.20">
    <property type="match status" value="1"/>
</dbReference>
<dbReference type="GO" id="GO:0005886">
    <property type="term" value="C:plasma membrane"/>
    <property type="evidence" value="ECO:0007669"/>
    <property type="project" value="UniProtKB-SubCell"/>
</dbReference>
<feature type="transmembrane region" description="Helical" evidence="10">
    <location>
        <begin position="34"/>
        <end position="50"/>
    </location>
</feature>
<protein>
    <recommendedName>
        <fullName evidence="3">Spermidine export protein MdtI</fullName>
    </recommendedName>
</protein>
<feature type="transmembrane region" description="Helical" evidence="10">
    <location>
        <begin position="87"/>
        <end position="106"/>
    </location>
</feature>
<dbReference type="GO" id="GO:0015220">
    <property type="term" value="F:choline transmembrane transporter activity"/>
    <property type="evidence" value="ECO:0007669"/>
    <property type="project" value="TreeGrafter"/>
</dbReference>
<keyword evidence="8 10" id="KW-0472">Membrane</keyword>
<gene>
    <name evidence="11" type="ORF">W7K_06360</name>
</gene>
<dbReference type="RefSeq" id="WP_010485172.1">
    <property type="nucleotide sequence ID" value="NZ_AJLO02000015.1"/>
</dbReference>
<evidence type="ECO:0000313" key="12">
    <source>
        <dbReference type="Proteomes" id="UP000036890"/>
    </source>
</evidence>